<dbReference type="Pfam" id="PF17775">
    <property type="entry name" value="YchJ_M-like"/>
    <property type="match status" value="1"/>
</dbReference>
<organism evidence="2 3">
    <name type="scientific">Volvox africanus</name>
    <dbReference type="NCBI Taxonomy" id="51714"/>
    <lineage>
        <taxon>Eukaryota</taxon>
        <taxon>Viridiplantae</taxon>
        <taxon>Chlorophyta</taxon>
        <taxon>core chlorophytes</taxon>
        <taxon>Chlorophyceae</taxon>
        <taxon>CS clade</taxon>
        <taxon>Chlamydomonadales</taxon>
        <taxon>Volvocaceae</taxon>
        <taxon>Volvox</taxon>
    </lineage>
</organism>
<dbReference type="PANTHER" id="PTHR33747:SF1">
    <property type="entry name" value="ADENYLATE CYCLASE-ASSOCIATED CAP C-TERMINAL DOMAIN-CONTAINING PROTEIN"/>
    <property type="match status" value="1"/>
</dbReference>
<evidence type="ECO:0000313" key="2">
    <source>
        <dbReference type="EMBL" id="GIL45386.1"/>
    </source>
</evidence>
<sequence>MVQGERLESTSRLSVHRNDHFRMINQHSFRAFGRGISSKAPRRLCKVTDPAMSSPRHVHTVVVYATKGSKSTVAKGFGAPKPQSSKGIAADAPCPCGSGSLYEACCSPYHQGQAPTSSAEALLRSRYSAYVAKEPSFIADTTHPESPEYTGSRASYISTVKQTMRRLDPLQLTILASEPGETADEYFITFRLKRRIKDPEVKGSAPEVDELTERSRFIRTKGRWMYLDSRFIEEEEQRTQKAESGAVPTLEAPAKKGFFNLF</sequence>
<proteinExistence type="predicted"/>
<dbReference type="AlphaFoldDB" id="A0A8J4AQ60"/>
<dbReference type="InterPro" id="IPR032710">
    <property type="entry name" value="NTF2-like_dom_sf"/>
</dbReference>
<dbReference type="EMBL" id="BNCO01000003">
    <property type="protein sequence ID" value="GIL45386.1"/>
    <property type="molecule type" value="Genomic_DNA"/>
</dbReference>
<protein>
    <recommendedName>
        <fullName evidence="1">YchJ-like middle NTF2-like domain-containing protein</fullName>
    </recommendedName>
</protein>
<reference evidence="2" key="1">
    <citation type="journal article" date="2021" name="Proc. Natl. Acad. Sci. U.S.A.">
        <title>Three genomes in the algal genus Volvox reveal the fate of a haploid sex-determining region after a transition to homothallism.</title>
        <authorList>
            <person name="Yamamoto K."/>
            <person name="Hamaji T."/>
            <person name="Kawai-Toyooka H."/>
            <person name="Matsuzaki R."/>
            <person name="Takahashi F."/>
            <person name="Nishimura Y."/>
            <person name="Kawachi M."/>
            <person name="Noguchi H."/>
            <person name="Minakuchi Y."/>
            <person name="Umen J.G."/>
            <person name="Toyoda A."/>
            <person name="Nozaki H."/>
        </authorList>
    </citation>
    <scope>NUCLEOTIDE SEQUENCE</scope>
    <source>
        <strain evidence="2">NIES-3780</strain>
    </source>
</reference>
<evidence type="ECO:0000259" key="1">
    <source>
        <dbReference type="Pfam" id="PF17775"/>
    </source>
</evidence>
<gene>
    <name evidence="2" type="ORF">Vafri_2639</name>
</gene>
<dbReference type="Gene3D" id="3.10.450.50">
    <property type="match status" value="1"/>
</dbReference>
<dbReference type="PANTHER" id="PTHR33747">
    <property type="entry name" value="UPF0225 PROTEIN SCO1677"/>
    <property type="match status" value="1"/>
</dbReference>
<accession>A0A8J4AQ60</accession>
<feature type="domain" description="YchJ-like middle NTF2-like" evidence="1">
    <location>
        <begin position="118"/>
        <end position="228"/>
    </location>
</feature>
<dbReference type="InterPro" id="IPR048469">
    <property type="entry name" value="YchJ-like_M"/>
</dbReference>
<name>A0A8J4AQ60_9CHLO</name>
<comment type="caution">
    <text evidence="2">The sequence shown here is derived from an EMBL/GenBank/DDBJ whole genome shotgun (WGS) entry which is preliminary data.</text>
</comment>
<dbReference type="SUPFAM" id="SSF54427">
    <property type="entry name" value="NTF2-like"/>
    <property type="match status" value="1"/>
</dbReference>
<keyword evidence="3" id="KW-1185">Reference proteome</keyword>
<dbReference type="Proteomes" id="UP000747399">
    <property type="component" value="Unassembled WGS sequence"/>
</dbReference>
<evidence type="ECO:0000313" key="3">
    <source>
        <dbReference type="Proteomes" id="UP000747399"/>
    </source>
</evidence>